<proteinExistence type="predicted"/>
<dbReference type="Proteomes" id="UP000430404">
    <property type="component" value="Unassembled WGS sequence"/>
</dbReference>
<accession>A0A653K5R8</accession>
<dbReference type="EMBL" id="CABWKZ010000014">
    <property type="protein sequence ID" value="VXA55278.1"/>
    <property type="molecule type" value="Genomic_DNA"/>
</dbReference>
<dbReference type="AlphaFoldDB" id="A0A653K5R8"/>
<gene>
    <name evidence="1" type="ORF">ACI8B_210080</name>
</gene>
<protein>
    <submittedName>
        <fullName evidence="1">Uncharacterized protein</fullName>
    </submittedName>
</protein>
<organism evidence="1 2">
    <name type="scientific">Acinetobacter proteolyticus</name>
    <dbReference type="NCBI Taxonomy" id="1776741"/>
    <lineage>
        <taxon>Bacteria</taxon>
        <taxon>Pseudomonadati</taxon>
        <taxon>Pseudomonadota</taxon>
        <taxon>Gammaproteobacteria</taxon>
        <taxon>Moraxellales</taxon>
        <taxon>Moraxellaceae</taxon>
        <taxon>Acinetobacter</taxon>
    </lineage>
</organism>
<evidence type="ECO:0000313" key="2">
    <source>
        <dbReference type="Proteomes" id="UP000430404"/>
    </source>
</evidence>
<name>A0A653K5R8_9GAMM</name>
<sequence>MLPMIISANFMFANLSYVPLEKRRAPMHTSSLDVVFDVSPVVTGVVATNDPSMYILLFPVE</sequence>
<reference evidence="1 2" key="1">
    <citation type="submission" date="2019-10" db="EMBL/GenBank/DDBJ databases">
        <authorList>
            <person name="Karimi E."/>
        </authorList>
    </citation>
    <scope>NUCLEOTIDE SEQUENCE [LARGE SCALE GENOMIC DNA]</scope>
    <source>
        <strain evidence="1">Acinetobacter sp. 8BE</strain>
    </source>
</reference>
<evidence type="ECO:0000313" key="1">
    <source>
        <dbReference type="EMBL" id="VXA55278.1"/>
    </source>
</evidence>